<evidence type="ECO:0000313" key="2">
    <source>
        <dbReference type="EMBL" id="AFJ20369.1"/>
    </source>
</evidence>
<dbReference type="RefSeq" id="YP_007003735.1">
    <property type="nucleotide sequence ID" value="NC_019491.1"/>
</dbReference>
<sequence length="367" mass="40404">MYGLNHATGHLDTEWIERQARPMGNIEVQGLLNPHLAPVGPVQITNVWIPSGAFVTYVPTGPDSSVAHSGGYYYRPSMHAFGSTTLPGDNLDDLQASVLYRSEGLWSRVALCGLTMSANNPIDLYDQKDMSYYIINTGADPLHSGDAFVVEPPSVEASKAQLESFRTSLRAEGNFKNKTLLGGLPATVRVPAEQTERMKHIMTRDIGLCMDVAAPGATGTQAGIQRLYNSPTELGSAVKNTVMAATLDACDSVSVLLQMMRRVAKMPRQLQDKLSEYYNYRQGKGQLNPETLVEIWKYPEMADLFMDSMEFGTKSINRLKTCSFGSVIRFTEANPTPIRGETMYNAYGGQYLCGESFYGTMHSFNGM</sequence>
<name>Q52UP2_9VIRU</name>
<reference evidence="2 3" key="2">
    <citation type="journal article" date="2013" name="J. Virol.">
        <title>Comparative genomics of carp herpesviruses.</title>
        <authorList>
            <person name="Davison A.J."/>
            <person name="Kurobe T."/>
            <person name="Gatherer D."/>
            <person name="Cunningham C."/>
            <person name="Korf I."/>
            <person name="Fukuda H."/>
            <person name="Hedrick R.P."/>
            <person name="Waltzek T.B."/>
        </authorList>
    </citation>
    <scope>NUCLEOTIDE SEQUENCE [LARGE SCALE GENOMIC DNA]</scope>
    <source>
        <strain evidence="2">NG-J1</strain>
    </source>
</reference>
<keyword evidence="3" id="KW-1185">Reference proteome</keyword>
<protein>
    <submittedName>
        <fullName evidence="1">Intercapsomeric triplex protein</fullName>
    </submittedName>
    <submittedName>
        <fullName evidence="2">Putative capsid triplex subunit 2</fullName>
    </submittedName>
</protein>
<dbReference type="EMBL" id="AY939860">
    <property type="protein sequence ID" value="AAX53080.1"/>
    <property type="molecule type" value="Genomic_DNA"/>
</dbReference>
<dbReference type="EMBL" id="JQ815363">
    <property type="protein sequence ID" value="AFJ20369.1"/>
    <property type="molecule type" value="Genomic_DNA"/>
</dbReference>
<evidence type="ECO:0000313" key="3">
    <source>
        <dbReference type="Proteomes" id="UP000118426"/>
    </source>
</evidence>
<reference evidence="1" key="1">
    <citation type="journal article" date="2005" name="J. Gen. Virol.">
        <title>Koi herpesvirus represents a third cyprinid herpesvirus (CyHV-3) in the family Herpesviridae.</title>
        <authorList>
            <person name="Waltzek T.B."/>
            <person name="Kelley G.O."/>
            <person name="Stone D.M."/>
            <person name="Way K."/>
            <person name="Hanson L."/>
            <person name="Fukuda H."/>
            <person name="Hirono I."/>
            <person name="Aoki T."/>
            <person name="Davison A.J."/>
            <person name="Hedrick R.P."/>
        </authorList>
    </citation>
    <scope>NUCLEOTIDE SEQUENCE</scope>
</reference>
<evidence type="ECO:0000313" key="1">
    <source>
        <dbReference type="EMBL" id="AAX53080.1"/>
    </source>
</evidence>
<proteinExistence type="predicted"/>
<gene>
    <name evidence="2" type="ORF">CyHV1_ORF72</name>
</gene>
<dbReference type="OrthoDB" id="7745at10239"/>
<dbReference type="InterPro" id="IPR057752">
    <property type="entry name" value="VG27-like"/>
</dbReference>
<dbReference type="KEGG" id="vg:14011223"/>
<organism evidence="1">
    <name type="scientific">Cyprinid herpesvirus 1</name>
    <dbReference type="NCBI Taxonomy" id="317858"/>
    <lineage>
        <taxon>Viruses</taxon>
        <taxon>Duplodnaviria</taxon>
        <taxon>Heunggongvirae</taxon>
        <taxon>Peploviricota</taxon>
        <taxon>Herviviricetes</taxon>
        <taxon>Herpesvirales</taxon>
        <taxon>Alloherpesviridae</taxon>
        <taxon>Cyvirus</taxon>
        <taxon>Cyvirus cyprinidallo1</taxon>
    </lineage>
</organism>
<dbReference type="GeneID" id="14011223"/>
<accession>Q52UP2</accession>
<dbReference type="Pfam" id="PF25743">
    <property type="entry name" value="VG27"/>
    <property type="match status" value="1"/>
</dbReference>
<dbReference type="Proteomes" id="UP000118426">
    <property type="component" value="Segment"/>
</dbReference>